<evidence type="ECO:0000313" key="2">
    <source>
        <dbReference type="Proteomes" id="UP001560267"/>
    </source>
</evidence>
<dbReference type="EMBL" id="JBFSHR010000032">
    <property type="protein sequence ID" value="MEX6430028.1"/>
    <property type="molecule type" value="Genomic_DNA"/>
</dbReference>
<reference evidence="1 2" key="1">
    <citation type="submission" date="2024-07" db="EMBL/GenBank/DDBJ databases">
        <title>Draft Genome Sequence of Ferrimicrobium acidiphilum Strain YE2023, Isolated from a Pulp of Bioleach Reactor.</title>
        <authorList>
            <person name="Elkina Y.A."/>
            <person name="Bulaeva A.G."/>
            <person name="Beletsky A.V."/>
            <person name="Mardanov A.V."/>
        </authorList>
    </citation>
    <scope>NUCLEOTIDE SEQUENCE [LARGE SCALE GENOMIC DNA]</scope>
    <source>
        <strain evidence="1 2">YE2023</strain>
    </source>
</reference>
<evidence type="ECO:0000313" key="1">
    <source>
        <dbReference type="EMBL" id="MEX6430028.1"/>
    </source>
</evidence>
<proteinExistence type="predicted"/>
<dbReference type="RefSeq" id="WP_369084616.1">
    <property type="nucleotide sequence ID" value="NZ_JBFSHR010000032.1"/>
</dbReference>
<name>A0ABV3Y384_9ACTN</name>
<sequence length="179" mass="19129">MVTYRSRYRRAFAAPVVLGVVFVVLGLFLGQALGSHQRLVNQQQECRASQVGISVRSTQSNTAFSILTIRPHQGVTCTLGGYPTLVGNRANVIPIEHLGPQLGLNSVTVAATHRSPMDFLIAPATLPYAIRLPHARGLVVIDHNATTTPKIIAVTPVFAGKNLETIQSLATTDLAPAKS</sequence>
<protein>
    <recommendedName>
        <fullName evidence="3">DUF4232 domain-containing protein</fullName>
    </recommendedName>
</protein>
<organism evidence="1 2">
    <name type="scientific">Ferrimicrobium acidiphilum</name>
    <dbReference type="NCBI Taxonomy" id="121039"/>
    <lineage>
        <taxon>Bacteria</taxon>
        <taxon>Bacillati</taxon>
        <taxon>Actinomycetota</taxon>
        <taxon>Acidimicrobiia</taxon>
        <taxon>Acidimicrobiales</taxon>
        <taxon>Acidimicrobiaceae</taxon>
        <taxon>Ferrimicrobium</taxon>
    </lineage>
</organism>
<dbReference type="Proteomes" id="UP001560267">
    <property type="component" value="Unassembled WGS sequence"/>
</dbReference>
<evidence type="ECO:0008006" key="3">
    <source>
        <dbReference type="Google" id="ProtNLM"/>
    </source>
</evidence>
<gene>
    <name evidence="1" type="ORF">AB6A68_09275</name>
</gene>
<comment type="caution">
    <text evidence="1">The sequence shown here is derived from an EMBL/GenBank/DDBJ whole genome shotgun (WGS) entry which is preliminary data.</text>
</comment>
<keyword evidence="2" id="KW-1185">Reference proteome</keyword>
<accession>A0ABV3Y384</accession>